<organism evidence="1 2">
    <name type="scientific">Inconstantimicrobium mannanitabidum</name>
    <dbReference type="NCBI Taxonomy" id="1604901"/>
    <lineage>
        <taxon>Bacteria</taxon>
        <taxon>Bacillati</taxon>
        <taxon>Bacillota</taxon>
        <taxon>Clostridia</taxon>
        <taxon>Eubacteriales</taxon>
        <taxon>Clostridiaceae</taxon>
        <taxon>Inconstantimicrobium</taxon>
    </lineage>
</organism>
<sequence length="132" mass="15581">MELRLISDDGESEVKLIKKITTDELFKKAFAADITKEEEKRTNVIINRLGVHRSVQDKNRLYLVLNLIRLGKNYDNSLGRRISKEEYWENDISESIGNVFMKIDALNENIEIYEKKDMNYYNSEFCEECEGF</sequence>
<protein>
    <submittedName>
        <fullName evidence="1">Uncharacterized protein</fullName>
    </submittedName>
</protein>
<evidence type="ECO:0000313" key="2">
    <source>
        <dbReference type="Proteomes" id="UP001058074"/>
    </source>
</evidence>
<name>A0ACB5RA04_9CLOT</name>
<dbReference type="EMBL" id="BROD01000001">
    <property type="protein sequence ID" value="GKX65870.1"/>
    <property type="molecule type" value="Genomic_DNA"/>
</dbReference>
<gene>
    <name evidence="1" type="ORF">rsdtw13_11280</name>
</gene>
<dbReference type="Proteomes" id="UP001058074">
    <property type="component" value="Unassembled WGS sequence"/>
</dbReference>
<proteinExistence type="predicted"/>
<reference evidence="1" key="1">
    <citation type="journal article" date="2025" name="Int. J. Syst. Evol. Microbiol.">
        <title>Inconstantimicrobium mannanitabidum sp. nov., a novel member of the family Clostridiaceae isolated from anoxic soil under the treatment of reductive soil disinfestation.</title>
        <authorList>
            <person name="Ueki A."/>
            <person name="Tonouchi A."/>
            <person name="Honma S."/>
            <person name="Kaku N."/>
            <person name="Ueki K."/>
        </authorList>
    </citation>
    <scope>NUCLEOTIDE SEQUENCE</scope>
    <source>
        <strain evidence="1">TW13</strain>
    </source>
</reference>
<accession>A0ACB5RA04</accession>
<keyword evidence="2" id="KW-1185">Reference proteome</keyword>
<comment type="caution">
    <text evidence="1">The sequence shown here is derived from an EMBL/GenBank/DDBJ whole genome shotgun (WGS) entry which is preliminary data.</text>
</comment>
<evidence type="ECO:0000313" key="1">
    <source>
        <dbReference type="EMBL" id="GKX65870.1"/>
    </source>
</evidence>